<accession>A0ABT8D4S1</accession>
<evidence type="ECO:0000256" key="1">
    <source>
        <dbReference type="SAM" id="SignalP"/>
    </source>
</evidence>
<comment type="caution">
    <text evidence="2">The sequence shown here is derived from an EMBL/GenBank/DDBJ whole genome shotgun (WGS) entry which is preliminary data.</text>
</comment>
<keyword evidence="1" id="KW-0732">Signal</keyword>
<feature type="signal peptide" evidence="1">
    <location>
        <begin position="1"/>
        <end position="28"/>
    </location>
</feature>
<protein>
    <submittedName>
        <fullName evidence="2">Uncharacterized protein</fullName>
    </submittedName>
</protein>
<organism evidence="2 3">
    <name type="scientific">Paracoccus cavernae</name>
    <dbReference type="NCBI Taxonomy" id="1571207"/>
    <lineage>
        <taxon>Bacteria</taxon>
        <taxon>Pseudomonadati</taxon>
        <taxon>Pseudomonadota</taxon>
        <taxon>Alphaproteobacteria</taxon>
        <taxon>Rhodobacterales</taxon>
        <taxon>Paracoccaceae</taxon>
        <taxon>Paracoccus</taxon>
    </lineage>
</organism>
<sequence>MMNKAFAIVGTVVKAGAVSALLAGAAFAQTATTTTVPADQILLAAQGLSDVQVKDLLTTKGMQDISVSRADGKITATGTRNGESLELIYNEADGTLITLNGKSGAEGANVDFRDLGSPKGN</sequence>
<gene>
    <name evidence="2" type="ORF">QWZ10_07320</name>
</gene>
<proteinExistence type="predicted"/>
<dbReference type="EMBL" id="JAUFRC010000001">
    <property type="protein sequence ID" value="MDN3711692.1"/>
    <property type="molecule type" value="Genomic_DNA"/>
</dbReference>
<keyword evidence="3" id="KW-1185">Reference proteome</keyword>
<feature type="chain" id="PRO_5047413612" evidence="1">
    <location>
        <begin position="29"/>
        <end position="121"/>
    </location>
</feature>
<reference evidence="3" key="1">
    <citation type="journal article" date="2019" name="Int. J. Syst. Evol. Microbiol.">
        <title>The Global Catalogue of Microorganisms (GCM) 10K type strain sequencing project: providing services to taxonomists for standard genome sequencing and annotation.</title>
        <authorList>
            <consortium name="The Broad Institute Genomics Platform"/>
            <consortium name="The Broad Institute Genome Sequencing Center for Infectious Disease"/>
            <person name="Wu L."/>
            <person name="Ma J."/>
        </authorList>
    </citation>
    <scope>NUCLEOTIDE SEQUENCE [LARGE SCALE GENOMIC DNA]</scope>
    <source>
        <strain evidence="3">CECT 8482</strain>
    </source>
</reference>
<evidence type="ECO:0000313" key="2">
    <source>
        <dbReference type="EMBL" id="MDN3711692.1"/>
    </source>
</evidence>
<dbReference type="Proteomes" id="UP001243846">
    <property type="component" value="Unassembled WGS sequence"/>
</dbReference>
<evidence type="ECO:0000313" key="3">
    <source>
        <dbReference type="Proteomes" id="UP001243846"/>
    </source>
</evidence>
<name>A0ABT8D4S1_9RHOB</name>